<organism evidence="11">
    <name type="scientific">marine metagenome</name>
    <dbReference type="NCBI Taxonomy" id="408172"/>
    <lineage>
        <taxon>unclassified sequences</taxon>
        <taxon>metagenomes</taxon>
        <taxon>ecological metagenomes</taxon>
    </lineage>
</organism>
<dbReference type="SUPFAM" id="SSF55957">
    <property type="entry name" value="Phosphoglucomutase, C-terminal domain"/>
    <property type="match status" value="1"/>
</dbReference>
<dbReference type="InterPro" id="IPR005841">
    <property type="entry name" value="Alpha-D-phosphohexomutase_SF"/>
</dbReference>
<name>A0A381R2Z5_9ZZZZ</name>
<evidence type="ECO:0000256" key="2">
    <source>
        <dbReference type="ARBA" id="ARBA00010231"/>
    </source>
</evidence>
<dbReference type="NCBIfam" id="TIGR03990">
    <property type="entry name" value="Arch_GlmM"/>
    <property type="match status" value="1"/>
</dbReference>
<dbReference type="GO" id="GO:0005829">
    <property type="term" value="C:cytosol"/>
    <property type="evidence" value="ECO:0007669"/>
    <property type="project" value="TreeGrafter"/>
</dbReference>
<keyword evidence="5" id="KW-0460">Magnesium</keyword>
<dbReference type="GO" id="GO:0004615">
    <property type="term" value="F:phosphomannomutase activity"/>
    <property type="evidence" value="ECO:0007669"/>
    <property type="project" value="TreeGrafter"/>
</dbReference>
<evidence type="ECO:0000256" key="3">
    <source>
        <dbReference type="ARBA" id="ARBA00022553"/>
    </source>
</evidence>
<dbReference type="InterPro" id="IPR005843">
    <property type="entry name" value="A-D-PHexomutase_C"/>
</dbReference>
<dbReference type="EMBL" id="UINC01001626">
    <property type="protein sequence ID" value="SUZ85218.1"/>
    <property type="molecule type" value="Genomic_DNA"/>
</dbReference>
<dbReference type="Pfam" id="PF02879">
    <property type="entry name" value="PGM_PMM_II"/>
    <property type="match status" value="1"/>
</dbReference>
<dbReference type="GO" id="GO:0046872">
    <property type="term" value="F:metal ion binding"/>
    <property type="evidence" value="ECO:0007669"/>
    <property type="project" value="UniProtKB-KW"/>
</dbReference>
<dbReference type="InterPro" id="IPR024086">
    <property type="entry name" value="GlmM_arc-type"/>
</dbReference>
<feature type="domain" description="Alpha-D-phosphohexomutase alpha/beta/alpha" evidence="10">
    <location>
        <begin position="268"/>
        <end position="372"/>
    </location>
</feature>
<accession>A0A381R2Z5</accession>
<feature type="domain" description="Alpha-D-phosphohexomutase alpha/beta/alpha" evidence="9">
    <location>
        <begin position="170"/>
        <end position="261"/>
    </location>
</feature>
<protein>
    <recommendedName>
        <fullName evidence="12">Phosphoglucosamine mutase</fullName>
    </recommendedName>
</protein>
<gene>
    <name evidence="11" type="ORF">METZ01_LOCUS38072</name>
</gene>
<dbReference type="GO" id="GO:0009252">
    <property type="term" value="P:peptidoglycan biosynthetic process"/>
    <property type="evidence" value="ECO:0007669"/>
    <property type="project" value="TreeGrafter"/>
</dbReference>
<evidence type="ECO:0000256" key="1">
    <source>
        <dbReference type="ARBA" id="ARBA00001946"/>
    </source>
</evidence>
<dbReference type="SUPFAM" id="SSF53738">
    <property type="entry name" value="Phosphoglucomutase, first 3 domains"/>
    <property type="match status" value="3"/>
</dbReference>
<evidence type="ECO:0000256" key="6">
    <source>
        <dbReference type="ARBA" id="ARBA00023235"/>
    </source>
</evidence>
<dbReference type="InterPro" id="IPR036900">
    <property type="entry name" value="A-D-PHexomutase_C_sf"/>
</dbReference>
<dbReference type="GO" id="GO:0008966">
    <property type="term" value="F:phosphoglucosamine mutase activity"/>
    <property type="evidence" value="ECO:0007669"/>
    <property type="project" value="InterPro"/>
</dbReference>
<dbReference type="AlphaFoldDB" id="A0A381R2Z5"/>
<dbReference type="InterPro" id="IPR005846">
    <property type="entry name" value="A-D-PHexomutase_a/b/a-III"/>
</dbReference>
<dbReference type="Pfam" id="PF00408">
    <property type="entry name" value="PGM_PMM_IV"/>
    <property type="match status" value="1"/>
</dbReference>
<dbReference type="PRINTS" id="PR00509">
    <property type="entry name" value="PGMPMM"/>
</dbReference>
<evidence type="ECO:0000259" key="9">
    <source>
        <dbReference type="Pfam" id="PF02879"/>
    </source>
</evidence>
<feature type="domain" description="Alpha-D-phosphohexomutase alpha/beta/alpha" evidence="8">
    <location>
        <begin position="8"/>
        <end position="134"/>
    </location>
</feature>
<reference evidence="11" key="1">
    <citation type="submission" date="2018-05" db="EMBL/GenBank/DDBJ databases">
        <authorList>
            <person name="Lanie J.A."/>
            <person name="Ng W.-L."/>
            <person name="Kazmierczak K.M."/>
            <person name="Andrzejewski T.M."/>
            <person name="Davidsen T.M."/>
            <person name="Wayne K.J."/>
            <person name="Tettelin H."/>
            <person name="Glass J.I."/>
            <person name="Rusch D."/>
            <person name="Podicherti R."/>
            <person name="Tsui H.-C.T."/>
            <person name="Winkler M.E."/>
        </authorList>
    </citation>
    <scope>NUCLEOTIDE SEQUENCE</scope>
</reference>
<dbReference type="Pfam" id="PF02878">
    <property type="entry name" value="PGM_PMM_I"/>
    <property type="match status" value="1"/>
</dbReference>
<dbReference type="Gene3D" id="3.40.120.10">
    <property type="entry name" value="Alpha-D-Glucose-1,6-Bisphosphate, subunit A, domain 3"/>
    <property type="match status" value="3"/>
</dbReference>
<keyword evidence="4" id="KW-0479">Metal-binding</keyword>
<comment type="cofactor">
    <cofactor evidence="1">
        <name>Mg(2+)</name>
        <dbReference type="ChEBI" id="CHEBI:18420"/>
    </cofactor>
</comment>
<evidence type="ECO:0000259" key="7">
    <source>
        <dbReference type="Pfam" id="PF00408"/>
    </source>
</evidence>
<keyword evidence="3" id="KW-0597">Phosphoprotein</keyword>
<feature type="domain" description="Alpha-D-phosphohexomutase C-terminal" evidence="7">
    <location>
        <begin position="381"/>
        <end position="450"/>
    </location>
</feature>
<dbReference type="GO" id="GO:0006048">
    <property type="term" value="P:UDP-N-acetylglucosamine biosynthetic process"/>
    <property type="evidence" value="ECO:0007669"/>
    <property type="project" value="TreeGrafter"/>
</dbReference>
<dbReference type="InterPro" id="IPR005845">
    <property type="entry name" value="A-D-PHexomutase_a/b/a-II"/>
</dbReference>
<evidence type="ECO:0000313" key="11">
    <source>
        <dbReference type="EMBL" id="SUZ85218.1"/>
    </source>
</evidence>
<dbReference type="Gene3D" id="3.30.310.50">
    <property type="entry name" value="Alpha-D-phosphohexomutase, C-terminal domain"/>
    <property type="match status" value="1"/>
</dbReference>
<evidence type="ECO:0000259" key="10">
    <source>
        <dbReference type="Pfam" id="PF02880"/>
    </source>
</evidence>
<proteinExistence type="inferred from homology"/>
<dbReference type="GO" id="GO:0005975">
    <property type="term" value="P:carbohydrate metabolic process"/>
    <property type="evidence" value="ECO:0007669"/>
    <property type="project" value="InterPro"/>
</dbReference>
<evidence type="ECO:0000256" key="4">
    <source>
        <dbReference type="ARBA" id="ARBA00022723"/>
    </source>
</evidence>
<evidence type="ECO:0000259" key="8">
    <source>
        <dbReference type="Pfam" id="PF02878"/>
    </source>
</evidence>
<dbReference type="InterPro" id="IPR016055">
    <property type="entry name" value="A-D-PHexomutase_a/b/a-I/II/III"/>
</dbReference>
<dbReference type="PANTHER" id="PTHR42946:SF1">
    <property type="entry name" value="PHOSPHOGLUCOMUTASE (ALPHA-D-GLUCOSE-1,6-BISPHOSPHATE-DEPENDENT)"/>
    <property type="match status" value="1"/>
</dbReference>
<keyword evidence="6" id="KW-0413">Isomerase</keyword>
<dbReference type="InterPro" id="IPR050060">
    <property type="entry name" value="Phosphoglucosamine_mutase"/>
</dbReference>
<dbReference type="InterPro" id="IPR005844">
    <property type="entry name" value="A-D-PHexomutase_a/b/a-I"/>
</dbReference>
<evidence type="ECO:0000256" key="5">
    <source>
        <dbReference type="ARBA" id="ARBA00022842"/>
    </source>
</evidence>
<dbReference type="PANTHER" id="PTHR42946">
    <property type="entry name" value="PHOSPHOHEXOSE MUTASE"/>
    <property type="match status" value="1"/>
</dbReference>
<comment type="similarity">
    <text evidence="2">Belongs to the phosphohexose mutase family.</text>
</comment>
<evidence type="ECO:0008006" key="12">
    <source>
        <dbReference type="Google" id="ProtNLM"/>
    </source>
</evidence>
<sequence>MVLIKSISGIRGTLENIPGESLSDIDIIQFSLAYVHEVILKSKTKSVILGRDARKSGKRISKLVSNTLLNEGIDVVDLGLVTTPTLGISVKNLQVSGGIMISASHNDEKWNALKLLSDQGEFLSPKTVEKILDESTVRKISKKVNKKGKYSIYEDALKDHVNLILSQDFLNIEKIRKKKFSVLVDGINSVGGMAIPNLLKKIGVDNIKKINCIPNGKFAHNPEPIPENIIGICDEIKKGKYDVGIVVDPDADRLCLVDEKGIPFGEEYTLVAAAEFVLSSSDSNNTCSNLSSSLALKVITEKHGGIYYTSAVGEINVVEKMKKENAIIGGEGNGGVIYPKTHYGRDSLIGIVLILSLLAERNIPLSELKKTLPKFSIVKKKLNFDGNIKNVLEFFKQEYLKCKITTIDGIRIDFHNSWVHVRKSNTEPVIRVIAEAVNLKEASRLAKEIMSKLQLI</sequence>
<dbReference type="Pfam" id="PF02880">
    <property type="entry name" value="PGM_PMM_III"/>
    <property type="match status" value="1"/>
</dbReference>